<accession>I7KB79</accession>
<dbReference type="BioCyc" id="MBOU1201294:BN140_RS01840-MONOMER"/>
<dbReference type="AlphaFoldDB" id="I7KB79"/>
<keyword evidence="2" id="KW-1185">Reference proteome</keyword>
<dbReference type="InterPro" id="IPR016541">
    <property type="entry name" value="UCP008505"/>
</dbReference>
<protein>
    <recommendedName>
        <fullName evidence="3">DUF4411 family protein</fullName>
    </recommendedName>
</protein>
<name>I7KB79_METBM</name>
<proteinExistence type="predicted"/>
<dbReference type="EMBL" id="HE964772">
    <property type="protein sequence ID" value="CCJ35291.1"/>
    <property type="molecule type" value="Genomic_DNA"/>
</dbReference>
<gene>
    <name evidence="1" type="ordered locus">BN140_0368</name>
</gene>
<dbReference type="Proteomes" id="UP000009007">
    <property type="component" value="Chromosome I"/>
</dbReference>
<dbReference type="HOGENOM" id="CLU_116293_1_0_2"/>
<evidence type="ECO:0000313" key="2">
    <source>
        <dbReference type="Proteomes" id="UP000009007"/>
    </source>
</evidence>
<dbReference type="RefSeq" id="WP_014866268.1">
    <property type="nucleotide sequence ID" value="NC_018227.2"/>
</dbReference>
<evidence type="ECO:0008006" key="3">
    <source>
        <dbReference type="Google" id="ProtNLM"/>
    </source>
</evidence>
<reference evidence="2" key="1">
    <citation type="journal article" date="2012" name="J. Bacteriol.">
        <title>Complete genome sequence of the hydrogenotrophic, methanogenic archaeon Methanoculleus bourgensis strain MS2T, isolated from a sewage sludge digester.</title>
        <authorList>
            <person name="Maus I."/>
            <person name="Wibberg D."/>
            <person name="Stantscheff R."/>
            <person name="Eikmeyer F.G."/>
            <person name="Seffner A."/>
            <person name="Boelter J."/>
            <person name="Szczepanowski R."/>
            <person name="Blom J."/>
            <person name="Jaenicke S."/>
            <person name="Konig H."/>
            <person name="Puhler A."/>
            <person name="Schluter A."/>
        </authorList>
    </citation>
    <scope>NUCLEOTIDE SEQUENCE [LARGE SCALE GENOMIC DNA]</scope>
    <source>
        <strain evidence="2">ATCC 43281 / DSM 3045 / OCM 15 / MS2</strain>
    </source>
</reference>
<organism evidence="1 2">
    <name type="scientific">Methanoculleus bourgensis (strain ATCC 43281 / DSM 3045 / OCM 15 / MS2)</name>
    <name type="common">Methanogenium bourgense</name>
    <dbReference type="NCBI Taxonomy" id="1201294"/>
    <lineage>
        <taxon>Archaea</taxon>
        <taxon>Methanobacteriati</taxon>
        <taxon>Methanobacteriota</taxon>
        <taxon>Stenosarchaea group</taxon>
        <taxon>Methanomicrobia</taxon>
        <taxon>Methanomicrobiales</taxon>
        <taxon>Methanomicrobiaceae</taxon>
        <taxon>Methanoculleus</taxon>
    </lineage>
</organism>
<dbReference type="KEGG" id="mbg:BN140_0368"/>
<sequence length="173" mass="20170">MPGDATLYVVDTSSLIEMKWYYPISIFESLWMKCETLMHNSRMCAPVAVFDELNHKDDELTAWARGNYKYLFQECTDFQVEMVHEILSKFPKLIDPNRETEQADPFVVALGLERRDGPQKSLVPLEVVVVTQERSTPERRTAKKKVIIPEVCRHYNLPCITLINMIAREGWKF</sequence>
<dbReference type="GeneID" id="13353930"/>
<evidence type="ECO:0000313" key="1">
    <source>
        <dbReference type="EMBL" id="CCJ35291.1"/>
    </source>
</evidence>
<dbReference type="Pfam" id="PF14367">
    <property type="entry name" value="DUF4411"/>
    <property type="match status" value="1"/>
</dbReference>
<dbReference type="PATRIC" id="fig|1201294.9.peg.398"/>